<organism evidence="1 2">
    <name type="scientific">Acer negundo</name>
    <name type="common">Box elder</name>
    <dbReference type="NCBI Taxonomy" id="4023"/>
    <lineage>
        <taxon>Eukaryota</taxon>
        <taxon>Viridiplantae</taxon>
        <taxon>Streptophyta</taxon>
        <taxon>Embryophyta</taxon>
        <taxon>Tracheophyta</taxon>
        <taxon>Spermatophyta</taxon>
        <taxon>Magnoliopsida</taxon>
        <taxon>eudicotyledons</taxon>
        <taxon>Gunneridae</taxon>
        <taxon>Pentapetalae</taxon>
        <taxon>rosids</taxon>
        <taxon>malvids</taxon>
        <taxon>Sapindales</taxon>
        <taxon>Sapindaceae</taxon>
        <taxon>Hippocastanoideae</taxon>
        <taxon>Acereae</taxon>
        <taxon>Acer</taxon>
    </lineage>
</organism>
<comment type="caution">
    <text evidence="1">The sequence shown here is derived from an EMBL/GenBank/DDBJ whole genome shotgun (WGS) entry which is preliminary data.</text>
</comment>
<reference evidence="1" key="2">
    <citation type="submission" date="2023-02" db="EMBL/GenBank/DDBJ databases">
        <authorList>
            <person name="Swenson N.G."/>
            <person name="Wegrzyn J.L."/>
            <person name="Mcevoy S.L."/>
        </authorList>
    </citation>
    <scope>NUCLEOTIDE SEQUENCE</scope>
    <source>
        <strain evidence="1">91603</strain>
        <tissue evidence="1">Leaf</tissue>
    </source>
</reference>
<keyword evidence="2" id="KW-1185">Reference proteome</keyword>
<evidence type="ECO:0000313" key="1">
    <source>
        <dbReference type="EMBL" id="KAI9192522.1"/>
    </source>
</evidence>
<proteinExistence type="predicted"/>
<dbReference type="Proteomes" id="UP001064489">
    <property type="component" value="Chromosome 6"/>
</dbReference>
<evidence type="ECO:0000313" key="2">
    <source>
        <dbReference type="Proteomes" id="UP001064489"/>
    </source>
</evidence>
<dbReference type="AlphaFoldDB" id="A0AAD5JBU4"/>
<protein>
    <submittedName>
        <fullName evidence="1">Uncharacterized protein</fullName>
    </submittedName>
</protein>
<accession>A0AAD5JBU4</accession>
<dbReference type="EMBL" id="JAJSOW010000004">
    <property type="protein sequence ID" value="KAI9192522.1"/>
    <property type="molecule type" value="Genomic_DNA"/>
</dbReference>
<gene>
    <name evidence="1" type="ORF">LWI28_024127</name>
</gene>
<name>A0AAD5JBU4_ACENE</name>
<sequence>MQEELILLREKLFLVPLVCSIVHSQSQTGRVQGRVQSPFIEHEFKHQTMMVLGVTTAVAAAASGIGGDAGFFTKIQEMDLY</sequence>
<reference evidence="1" key="1">
    <citation type="journal article" date="2022" name="Plant J.">
        <title>Strategies of tolerance reflected in two North American maple genomes.</title>
        <authorList>
            <person name="McEvoy S.L."/>
            <person name="Sezen U.U."/>
            <person name="Trouern-Trend A."/>
            <person name="McMahon S.M."/>
            <person name="Schaberg P.G."/>
            <person name="Yang J."/>
            <person name="Wegrzyn J.L."/>
            <person name="Swenson N.G."/>
        </authorList>
    </citation>
    <scope>NUCLEOTIDE SEQUENCE</scope>
    <source>
        <strain evidence="1">91603</strain>
    </source>
</reference>